<dbReference type="HOGENOM" id="CLU_078923_0_0_1"/>
<evidence type="ECO:0000256" key="2">
    <source>
        <dbReference type="ARBA" id="ARBA00011738"/>
    </source>
</evidence>
<gene>
    <name evidence="7" type="ORF">TRAES_3BF078400090CFD_c1</name>
</gene>
<dbReference type="AlphaFoldDB" id="A0A077RZM0"/>
<comment type="subunit">
    <text evidence="2 5">Homodimer.</text>
</comment>
<protein>
    <recommendedName>
        <fullName evidence="5">Dirigent protein</fullName>
    </recommendedName>
</protein>
<evidence type="ECO:0000256" key="5">
    <source>
        <dbReference type="RuleBase" id="RU363099"/>
    </source>
</evidence>
<dbReference type="GO" id="GO:0048046">
    <property type="term" value="C:apoplast"/>
    <property type="evidence" value="ECO:0007669"/>
    <property type="project" value="UniProtKB-SubCell"/>
</dbReference>
<evidence type="ECO:0000256" key="4">
    <source>
        <dbReference type="ARBA" id="ARBA00022734"/>
    </source>
</evidence>
<organism evidence="7">
    <name type="scientific">Triticum aestivum</name>
    <name type="common">Wheat</name>
    <dbReference type="NCBI Taxonomy" id="4565"/>
    <lineage>
        <taxon>Eukaryota</taxon>
        <taxon>Viridiplantae</taxon>
        <taxon>Streptophyta</taxon>
        <taxon>Embryophyta</taxon>
        <taxon>Tracheophyta</taxon>
        <taxon>Spermatophyta</taxon>
        <taxon>Magnoliopsida</taxon>
        <taxon>Liliopsida</taxon>
        <taxon>Poales</taxon>
        <taxon>Poaceae</taxon>
        <taxon>BOP clade</taxon>
        <taxon>Pooideae</taxon>
        <taxon>Triticodae</taxon>
        <taxon>Triticeae</taxon>
        <taxon>Triticinae</taxon>
        <taxon>Triticum</taxon>
    </lineage>
</organism>
<dbReference type="InterPro" id="IPR036404">
    <property type="entry name" value="Jacalin-like_lectin_dom_sf"/>
</dbReference>
<keyword evidence="4" id="KW-0430">Lectin</keyword>
<comment type="similarity">
    <text evidence="1 5">Belongs to the plant dirigent protein family.</text>
</comment>
<evidence type="ECO:0000313" key="7">
    <source>
        <dbReference type="EMBL" id="CDM85887.1"/>
    </source>
</evidence>
<dbReference type="Gene3D" id="2.40.480.10">
    <property type="entry name" value="Allene oxide cyclase-like"/>
    <property type="match status" value="1"/>
</dbReference>
<dbReference type="PROSITE" id="PS51752">
    <property type="entry name" value="JACALIN_LECTIN"/>
    <property type="match status" value="1"/>
</dbReference>
<name>A0A077RZM0_WHEAT</name>
<sequence>MAAKDPLYLETTTLLNQEIQQKELRFKLYLFQHTQGERNRNERAVLSMHAPHEFGSIVVHDWTIRDGPNLQDKIVANAQGMHLGAGMNETNWFTSFNIIFADERFKGSTLQVLGTTSISDSEWAITGGTGEFAFAQGVATHIKSEEYGDAGRVWELQIRATCLTFPKPEVNDHIMVLVTKIGPWGGNGGKEFDIPESVPQRLESVTIRSGVAIDSIAFSYINQAGKKQTLGPWGGDGELTDTITFAPLEIVKEVSGTSGTFGGDTVVTSLTFVTNVRTYGPFGKPNGTAFSAPLTDTNVVGFFVHAGRLVNAVGVYARPSVQNY</sequence>
<keyword evidence="3 5" id="KW-0964">Secreted</keyword>
<accession>A0A077RZM0</accession>
<evidence type="ECO:0000259" key="6">
    <source>
        <dbReference type="PROSITE" id="PS51752"/>
    </source>
</evidence>
<evidence type="ECO:0000256" key="1">
    <source>
        <dbReference type="ARBA" id="ARBA00010746"/>
    </source>
</evidence>
<comment type="function">
    <text evidence="5">Dirigent proteins impart stereoselectivity on the phenoxy radical-coupling reaction, yielding optically active lignans from two molecules of coniferyl alcohol in the biosynthesis of lignans, flavonolignans, and alkaloids and thus plays a central role in plant secondary metabolism.</text>
</comment>
<dbReference type="InterPro" id="IPR033734">
    <property type="entry name" value="Jacalin-like_lectin_dom_plant"/>
</dbReference>
<dbReference type="Gene3D" id="2.100.10.30">
    <property type="entry name" value="Jacalin-like lectin domain"/>
    <property type="match status" value="1"/>
</dbReference>
<dbReference type="GO" id="GO:0009699">
    <property type="term" value="P:phenylpropanoid biosynthetic process"/>
    <property type="evidence" value="ECO:0007669"/>
    <property type="project" value="UniProtKB-ARBA"/>
</dbReference>
<feature type="domain" description="Jacalin-type lectin" evidence="6">
    <location>
        <begin position="178"/>
        <end position="319"/>
    </location>
</feature>
<evidence type="ECO:0000256" key="3">
    <source>
        <dbReference type="ARBA" id="ARBA00022525"/>
    </source>
</evidence>
<dbReference type="GO" id="GO:0030246">
    <property type="term" value="F:carbohydrate binding"/>
    <property type="evidence" value="ECO:0007669"/>
    <property type="project" value="UniProtKB-KW"/>
</dbReference>
<dbReference type="PANTHER" id="PTHR46506">
    <property type="entry name" value="OS05G0143600 PROTEIN"/>
    <property type="match status" value="1"/>
</dbReference>
<proteinExistence type="inferred from homology"/>
<comment type="subcellular location">
    <subcellularLocation>
        <location evidence="5">Secreted</location>
        <location evidence="5">Extracellular space</location>
        <location evidence="5">Apoplast</location>
    </subcellularLocation>
</comment>
<dbReference type="InterPro" id="IPR044859">
    <property type="entry name" value="Allene_oxi_cyc_Dirigent"/>
</dbReference>
<keyword evidence="5" id="KW-0052">Apoplast</keyword>
<dbReference type="SUPFAM" id="SSF51101">
    <property type="entry name" value="Mannose-binding lectins"/>
    <property type="match status" value="1"/>
</dbReference>
<dbReference type="InterPro" id="IPR001229">
    <property type="entry name" value="Jacalin-like_lectin_dom"/>
</dbReference>
<dbReference type="Pfam" id="PF03018">
    <property type="entry name" value="Dirigent"/>
    <property type="match status" value="1"/>
</dbReference>
<dbReference type="SMART" id="SM00915">
    <property type="entry name" value="Jacalin"/>
    <property type="match status" value="1"/>
</dbReference>
<dbReference type="EMBL" id="HG670306">
    <property type="protein sequence ID" value="CDM85887.1"/>
    <property type="molecule type" value="Genomic_DNA"/>
</dbReference>
<reference evidence="7" key="1">
    <citation type="journal article" date="2014" name="Science">
        <title>Structural and functional partitioning of bread wheat chromosome 3B.</title>
        <authorList>
            <person name="Choulet F."/>
            <person name="Alberti A."/>
            <person name="Theil S."/>
            <person name="Glover N."/>
            <person name="Barbe V."/>
            <person name="Daron J."/>
            <person name="Pingault L."/>
            <person name="Sourdille P."/>
            <person name="Couloux A."/>
            <person name="Paux E."/>
            <person name="Leroy P."/>
            <person name="Mangenot S."/>
            <person name="Guilhot N."/>
            <person name="Le Gouis J."/>
            <person name="Balfourier F."/>
            <person name="Alaux M."/>
            <person name="Jamilloux V."/>
            <person name="Poulain J."/>
            <person name="Durand C."/>
            <person name="Bellec A."/>
            <person name="Gaspin C."/>
            <person name="Safar J."/>
            <person name="Dolezel J."/>
            <person name="Rogers J."/>
            <person name="Vandepoele K."/>
            <person name="Aury J.M."/>
            <person name="Mayer K."/>
            <person name="Berges H."/>
            <person name="Quesneville H."/>
            <person name="Wincker P."/>
            <person name="Feuillet C."/>
        </authorList>
    </citation>
    <scope>NUCLEOTIDE SEQUENCE</scope>
</reference>
<dbReference type="InterPro" id="IPR004265">
    <property type="entry name" value="Dirigent"/>
</dbReference>
<dbReference type="Pfam" id="PF01419">
    <property type="entry name" value="Jacalin"/>
    <property type="match status" value="1"/>
</dbReference>
<dbReference type="CDD" id="cd09612">
    <property type="entry name" value="Jacalin"/>
    <property type="match status" value="1"/>
</dbReference>